<name>H6SRD4_PARPM</name>
<reference evidence="2 3" key="1">
    <citation type="submission" date="2012-02" db="EMBL/GenBank/DDBJ databases">
        <title>Shotgun genome sequence of Phaeospirillum photometricum DSM 122.</title>
        <authorList>
            <person name="Duquesne K."/>
            <person name="Sturgis J."/>
        </authorList>
    </citation>
    <scope>NUCLEOTIDE SEQUENCE [LARGE SCALE GENOMIC DNA]</scope>
    <source>
        <strain evidence="3">DSM122</strain>
    </source>
</reference>
<dbReference type="KEGG" id="rpm:RSPPHO_00837"/>
<evidence type="ECO:0000313" key="3">
    <source>
        <dbReference type="Proteomes" id="UP000033220"/>
    </source>
</evidence>
<accession>H6SRD4</accession>
<proteinExistence type="predicted"/>
<dbReference type="EMBL" id="HE663493">
    <property type="protein sequence ID" value="CCG07463.1"/>
    <property type="molecule type" value="Genomic_DNA"/>
</dbReference>
<evidence type="ECO:0000256" key="1">
    <source>
        <dbReference type="SAM" id="Phobius"/>
    </source>
</evidence>
<keyword evidence="3" id="KW-1185">Reference proteome</keyword>
<organism evidence="2 3">
    <name type="scientific">Pararhodospirillum photometricum DSM 122</name>
    <dbReference type="NCBI Taxonomy" id="1150469"/>
    <lineage>
        <taxon>Bacteria</taxon>
        <taxon>Pseudomonadati</taxon>
        <taxon>Pseudomonadota</taxon>
        <taxon>Alphaproteobacteria</taxon>
        <taxon>Rhodospirillales</taxon>
        <taxon>Rhodospirillaceae</taxon>
        <taxon>Pararhodospirillum</taxon>
    </lineage>
</organism>
<dbReference type="Proteomes" id="UP000033220">
    <property type="component" value="Chromosome DSM 122"/>
</dbReference>
<keyword evidence="1" id="KW-0472">Membrane</keyword>
<gene>
    <name evidence="2" type="ORF">RSPPHO_00837</name>
</gene>
<dbReference type="PATRIC" id="fig|1150469.3.peg.963"/>
<keyword evidence="1" id="KW-1133">Transmembrane helix</keyword>
<dbReference type="STRING" id="1150469.RSPPHO_00837"/>
<protein>
    <submittedName>
        <fullName evidence="2">Uncharacterized protein</fullName>
    </submittedName>
</protein>
<feature type="transmembrane region" description="Helical" evidence="1">
    <location>
        <begin position="23"/>
        <end position="43"/>
    </location>
</feature>
<keyword evidence="1" id="KW-0812">Transmembrane</keyword>
<evidence type="ECO:0000313" key="2">
    <source>
        <dbReference type="EMBL" id="CCG07463.1"/>
    </source>
</evidence>
<dbReference type="AlphaFoldDB" id="H6SRD4"/>
<sequence length="314" mass="32422">MSREQPTRARGAERAGGEAQRRCVALLGGLALILAGIGGFLLLEGGQSPADAAGPLLLTRAEAVQRFTRSFVRGYAAQVALLAQSLAAGAAPAEVLRGVVARDPLVARVQLLETDGLAWRAERAEEGVRLVQGASPGPGVPPADPVGRMVISGPDLEEEGGGFAAGIPTLHFAQRVSSEDQRMVMLTVDASPLLQGSDLEGPGVALQRSVLDEEGYWLSGAAPGAALGGCVATATPPWRWRTLLCGGKSASGAPGATPTMGMSGCLPGLISRRSPAFPWPMPRCGMTCKGLALLRADPCTTSNRLGEAFWVWPG</sequence>
<dbReference type="HOGENOM" id="CLU_885299_0_0_5"/>